<evidence type="ECO:0000313" key="4">
    <source>
        <dbReference type="Proteomes" id="UP000503222"/>
    </source>
</evidence>
<keyword evidence="2" id="KW-0812">Transmembrane</keyword>
<dbReference type="EMBL" id="CP049869">
    <property type="protein sequence ID" value="QIK78998.1"/>
    <property type="molecule type" value="Genomic_DNA"/>
</dbReference>
<organism evidence="3 4">
    <name type="scientific">Sphingomonas piscis</name>
    <dbReference type="NCBI Taxonomy" id="2714943"/>
    <lineage>
        <taxon>Bacteria</taxon>
        <taxon>Pseudomonadati</taxon>
        <taxon>Pseudomonadota</taxon>
        <taxon>Alphaproteobacteria</taxon>
        <taxon>Sphingomonadales</taxon>
        <taxon>Sphingomonadaceae</taxon>
        <taxon>Sphingomonas</taxon>
    </lineage>
</organism>
<reference evidence="3 4" key="1">
    <citation type="submission" date="2020-03" db="EMBL/GenBank/DDBJ databases">
        <title>Sphingomonas sp. nov., isolated from fish.</title>
        <authorList>
            <person name="Hyun D.-W."/>
            <person name="Bae J.-W."/>
        </authorList>
    </citation>
    <scope>NUCLEOTIDE SEQUENCE [LARGE SCALE GENOMIC DNA]</scope>
    <source>
        <strain evidence="3 4">HDW15B</strain>
    </source>
</reference>
<keyword evidence="2" id="KW-0472">Membrane</keyword>
<gene>
    <name evidence="3" type="ORF">G7077_08910</name>
</gene>
<dbReference type="KEGG" id="spii:G7077_08910"/>
<feature type="region of interest" description="Disordered" evidence="1">
    <location>
        <begin position="68"/>
        <end position="90"/>
    </location>
</feature>
<keyword evidence="2" id="KW-1133">Transmembrane helix</keyword>
<evidence type="ECO:0000256" key="2">
    <source>
        <dbReference type="SAM" id="Phobius"/>
    </source>
</evidence>
<dbReference type="AlphaFoldDB" id="A0A6G7YQH3"/>
<feature type="transmembrane region" description="Helical" evidence="2">
    <location>
        <begin position="12"/>
        <end position="37"/>
    </location>
</feature>
<keyword evidence="4" id="KW-1185">Reference proteome</keyword>
<evidence type="ECO:0000256" key="1">
    <source>
        <dbReference type="SAM" id="MobiDB-lite"/>
    </source>
</evidence>
<dbReference type="Proteomes" id="UP000503222">
    <property type="component" value="Chromosome"/>
</dbReference>
<feature type="transmembrane region" description="Helical" evidence="2">
    <location>
        <begin position="43"/>
        <end position="62"/>
    </location>
</feature>
<proteinExistence type="predicted"/>
<accession>A0A6G7YQH3</accession>
<sequence>MTESKKQRDIRLGRVLIGLGYTIVAIGAVLTPVAYALDWLDTLPAIAIALVIIAVGVAVVLTGDRLSDDGIRADGPPPPQPLVGHPEEGR</sequence>
<name>A0A6G7YQH3_9SPHN</name>
<evidence type="ECO:0000313" key="3">
    <source>
        <dbReference type="EMBL" id="QIK78998.1"/>
    </source>
</evidence>
<dbReference type="RefSeq" id="WP_166411389.1">
    <property type="nucleotide sequence ID" value="NZ_CP049869.1"/>
</dbReference>
<protein>
    <submittedName>
        <fullName evidence="3">Uncharacterized protein</fullName>
    </submittedName>
</protein>